<accession>A0A8X6WKX3</accession>
<evidence type="ECO:0000313" key="1">
    <source>
        <dbReference type="EMBL" id="GFY37057.1"/>
    </source>
</evidence>
<reference evidence="1" key="1">
    <citation type="submission" date="2020-08" db="EMBL/GenBank/DDBJ databases">
        <title>Multicomponent nature underlies the extraordinary mechanical properties of spider dragline silk.</title>
        <authorList>
            <person name="Kono N."/>
            <person name="Nakamura H."/>
            <person name="Mori M."/>
            <person name="Yoshida Y."/>
            <person name="Ohtoshi R."/>
            <person name="Malay A.D."/>
            <person name="Moran D.A.P."/>
            <person name="Tomita M."/>
            <person name="Numata K."/>
            <person name="Arakawa K."/>
        </authorList>
    </citation>
    <scope>NUCLEOTIDE SEQUENCE</scope>
</reference>
<dbReference type="EMBL" id="BMAV01000072">
    <property type="protein sequence ID" value="GFY37057.1"/>
    <property type="molecule type" value="Genomic_DNA"/>
</dbReference>
<organism evidence="1 2">
    <name type="scientific">Trichonephila inaurata madagascariensis</name>
    <dbReference type="NCBI Taxonomy" id="2747483"/>
    <lineage>
        <taxon>Eukaryota</taxon>
        <taxon>Metazoa</taxon>
        <taxon>Ecdysozoa</taxon>
        <taxon>Arthropoda</taxon>
        <taxon>Chelicerata</taxon>
        <taxon>Arachnida</taxon>
        <taxon>Araneae</taxon>
        <taxon>Araneomorphae</taxon>
        <taxon>Entelegynae</taxon>
        <taxon>Araneoidea</taxon>
        <taxon>Nephilidae</taxon>
        <taxon>Trichonephila</taxon>
        <taxon>Trichonephila inaurata</taxon>
    </lineage>
</organism>
<comment type="caution">
    <text evidence="1">The sequence shown here is derived from an EMBL/GenBank/DDBJ whole genome shotgun (WGS) entry which is preliminary data.</text>
</comment>
<keyword evidence="2" id="KW-1185">Reference proteome</keyword>
<evidence type="ECO:0000313" key="2">
    <source>
        <dbReference type="Proteomes" id="UP000886998"/>
    </source>
</evidence>
<dbReference type="Proteomes" id="UP000886998">
    <property type="component" value="Unassembled WGS sequence"/>
</dbReference>
<gene>
    <name evidence="1" type="ORF">TNIN_193331</name>
</gene>
<name>A0A8X6WKX3_9ARAC</name>
<sequence length="123" mass="13925">MISLFYLPKIDSNKALEADLPICSNVFRWKSTQLLSSRKMKKDICPGSIKAIIWLTEKTQNDIEKITPPFDFSQFPYGESRTVIRVTIGCNIRKKKSNSPPTLLAPVFCSSSPIELALQPVFF</sequence>
<proteinExistence type="predicted"/>
<protein>
    <submittedName>
        <fullName evidence="1">Uncharacterized protein</fullName>
    </submittedName>
</protein>
<dbReference type="AlphaFoldDB" id="A0A8X6WKX3"/>